<feature type="chain" id="PRO_5004568275" evidence="1">
    <location>
        <begin position="22"/>
        <end position="142"/>
    </location>
</feature>
<sequence>MNRVASALGLLACAFPPAAHGAEEDGADEGGLAAFKAPSGMEVTLQETFWDDPGRGAVYRFRFVAPGLAAGEDSDLDSLAGDMTALCEDIAVPAIRNAEPAAFRVVISLMAEPVPFGESTPGVRQVFESYSLEDGRCIWEVF</sequence>
<reference evidence="3" key="1">
    <citation type="journal article" date="2014" name="Stand. Genomic Sci.">
        <title>Genome sequence of the exopolysaccharide-producing Salipiger mucosus type strain (DSM 16094(T)), a moderately halophilic member of the Roseobacter clade.</title>
        <authorList>
            <person name="Riedel T."/>
            <person name="Spring S."/>
            <person name="Fiebig A."/>
            <person name="Petersen J."/>
            <person name="Kyrpides N.C."/>
            <person name="Goker M."/>
            <person name="Klenk H.P."/>
        </authorList>
    </citation>
    <scope>NUCLEOTIDE SEQUENCE [LARGE SCALE GENOMIC DNA]</scope>
    <source>
        <strain evidence="3">DSM 16094</strain>
    </source>
</reference>
<dbReference type="HOGENOM" id="CLU_125473_1_0_5"/>
<protein>
    <submittedName>
        <fullName evidence="2">Acetolactate synthase</fullName>
    </submittedName>
</protein>
<dbReference type="Pfam" id="PF20107">
    <property type="entry name" value="DUF6497"/>
    <property type="match status" value="1"/>
</dbReference>
<comment type="caution">
    <text evidence="2">The sequence shown here is derived from an EMBL/GenBank/DDBJ whole genome shotgun (WGS) entry which is preliminary data.</text>
</comment>
<dbReference type="InterPro" id="IPR045467">
    <property type="entry name" value="DUF6497"/>
</dbReference>
<gene>
    <name evidence="2" type="ORF">Salmuc_01117</name>
</gene>
<dbReference type="OrthoDB" id="7862028at2"/>
<evidence type="ECO:0000256" key="1">
    <source>
        <dbReference type="SAM" id="SignalP"/>
    </source>
</evidence>
<feature type="signal peptide" evidence="1">
    <location>
        <begin position="1"/>
        <end position="21"/>
    </location>
</feature>
<dbReference type="Proteomes" id="UP000015347">
    <property type="component" value="Unassembled WGS sequence"/>
</dbReference>
<dbReference type="EMBL" id="APVH01000010">
    <property type="protein sequence ID" value="EPX85161.1"/>
    <property type="molecule type" value="Genomic_DNA"/>
</dbReference>
<keyword evidence="3" id="KW-1185">Reference proteome</keyword>
<dbReference type="STRING" id="1123237.Salmuc_01117"/>
<evidence type="ECO:0000313" key="2">
    <source>
        <dbReference type="EMBL" id="EPX85161.1"/>
    </source>
</evidence>
<keyword evidence="1" id="KW-0732">Signal</keyword>
<name>S9QUW7_9RHOB</name>
<dbReference type="AlphaFoldDB" id="S9QUW7"/>
<accession>S9QUW7</accession>
<proteinExistence type="predicted"/>
<dbReference type="RefSeq" id="WP_020040905.1">
    <property type="nucleotide sequence ID" value="NZ_KE557273.1"/>
</dbReference>
<evidence type="ECO:0000313" key="3">
    <source>
        <dbReference type="Proteomes" id="UP000015347"/>
    </source>
</evidence>
<organism evidence="2 3">
    <name type="scientific">Salipiger mucosus DSM 16094</name>
    <dbReference type="NCBI Taxonomy" id="1123237"/>
    <lineage>
        <taxon>Bacteria</taxon>
        <taxon>Pseudomonadati</taxon>
        <taxon>Pseudomonadota</taxon>
        <taxon>Alphaproteobacteria</taxon>
        <taxon>Rhodobacterales</taxon>
        <taxon>Roseobacteraceae</taxon>
        <taxon>Salipiger</taxon>
    </lineage>
</organism>